<organism evidence="3 4">
    <name type="scientific">Araneus ventricosus</name>
    <name type="common">Orbweaver spider</name>
    <name type="synonym">Epeira ventricosa</name>
    <dbReference type="NCBI Taxonomy" id="182803"/>
    <lineage>
        <taxon>Eukaryota</taxon>
        <taxon>Metazoa</taxon>
        <taxon>Ecdysozoa</taxon>
        <taxon>Arthropoda</taxon>
        <taxon>Chelicerata</taxon>
        <taxon>Arachnida</taxon>
        <taxon>Araneae</taxon>
        <taxon>Araneomorphae</taxon>
        <taxon>Entelegynae</taxon>
        <taxon>Araneoidea</taxon>
        <taxon>Araneidae</taxon>
        <taxon>Araneus</taxon>
    </lineage>
</organism>
<dbReference type="EMBL" id="BGPR01157552">
    <property type="protein sequence ID" value="GBL83195.1"/>
    <property type="molecule type" value="Genomic_DNA"/>
</dbReference>
<keyword evidence="4" id="KW-1185">Reference proteome</keyword>
<evidence type="ECO:0000256" key="1">
    <source>
        <dbReference type="SAM" id="MobiDB-lite"/>
    </source>
</evidence>
<feature type="compositionally biased region" description="Polar residues" evidence="1">
    <location>
        <begin position="46"/>
        <end position="56"/>
    </location>
</feature>
<protein>
    <submittedName>
        <fullName evidence="3">Uncharacterized protein</fullName>
    </submittedName>
</protein>
<dbReference type="Proteomes" id="UP000499080">
    <property type="component" value="Unassembled WGS sequence"/>
</dbReference>
<evidence type="ECO:0000313" key="2">
    <source>
        <dbReference type="EMBL" id="GBL83079.1"/>
    </source>
</evidence>
<accession>A0A4Y2AVI5</accession>
<name>A0A4Y2AVI5_ARAVE</name>
<dbReference type="AlphaFoldDB" id="A0A4Y2AVI5"/>
<reference evidence="3 4" key="1">
    <citation type="journal article" date="2019" name="Sci. Rep.">
        <title>Orb-weaving spider Araneus ventricosus genome elucidates the spidroin gene catalogue.</title>
        <authorList>
            <person name="Kono N."/>
            <person name="Nakamura H."/>
            <person name="Ohtoshi R."/>
            <person name="Moran D.A.P."/>
            <person name="Shinohara A."/>
            <person name="Yoshida Y."/>
            <person name="Fujiwara M."/>
            <person name="Mori M."/>
            <person name="Tomita M."/>
            <person name="Arakawa K."/>
        </authorList>
    </citation>
    <scope>NUCLEOTIDE SEQUENCE [LARGE SCALE GENOMIC DNA]</scope>
</reference>
<evidence type="ECO:0000313" key="3">
    <source>
        <dbReference type="EMBL" id="GBL83195.1"/>
    </source>
</evidence>
<dbReference type="EMBL" id="BGPR01157526">
    <property type="protein sequence ID" value="GBL83079.1"/>
    <property type="molecule type" value="Genomic_DNA"/>
</dbReference>
<proteinExistence type="predicted"/>
<sequence>MPFTSFIQTDCASHAALHTIKEKKRKTSLIWRKTFAVTGPKKSSDNSKIAPSSPTQGKGEIEYPDINDENSLSPSFEEAGASINVLLAPSLCFGPL</sequence>
<evidence type="ECO:0000313" key="4">
    <source>
        <dbReference type="Proteomes" id="UP000499080"/>
    </source>
</evidence>
<comment type="caution">
    <text evidence="3">The sequence shown here is derived from an EMBL/GenBank/DDBJ whole genome shotgun (WGS) entry which is preliminary data.</text>
</comment>
<feature type="region of interest" description="Disordered" evidence="1">
    <location>
        <begin position="38"/>
        <end position="70"/>
    </location>
</feature>
<gene>
    <name evidence="3" type="ORF">AVEN_179957_1</name>
    <name evidence="2" type="ORF">AVEN_38953_1</name>
</gene>